<protein>
    <recommendedName>
        <fullName evidence="3">HNH endonuclease</fullName>
    </recommendedName>
</protein>
<organism evidence="1 2">
    <name type="scientific">Jiangella rhizosphaerae</name>
    <dbReference type="NCBI Taxonomy" id="2293569"/>
    <lineage>
        <taxon>Bacteria</taxon>
        <taxon>Bacillati</taxon>
        <taxon>Actinomycetota</taxon>
        <taxon>Actinomycetes</taxon>
        <taxon>Jiangellales</taxon>
        <taxon>Jiangellaceae</taxon>
        <taxon>Jiangella</taxon>
    </lineage>
</organism>
<evidence type="ECO:0008006" key="3">
    <source>
        <dbReference type="Google" id="ProtNLM"/>
    </source>
</evidence>
<dbReference type="EMBL" id="QUAL01000419">
    <property type="protein sequence ID" value="RIQ11599.1"/>
    <property type="molecule type" value="Genomic_DNA"/>
</dbReference>
<accession>A0A418KHU6</accession>
<dbReference type="Proteomes" id="UP000284057">
    <property type="component" value="Unassembled WGS sequence"/>
</dbReference>
<comment type="caution">
    <text evidence="1">The sequence shown here is derived from an EMBL/GenBank/DDBJ whole genome shotgun (WGS) entry which is preliminary data.</text>
</comment>
<dbReference type="AlphaFoldDB" id="A0A418KHU6"/>
<evidence type="ECO:0000313" key="1">
    <source>
        <dbReference type="EMBL" id="RIQ11599.1"/>
    </source>
</evidence>
<keyword evidence="2" id="KW-1185">Reference proteome</keyword>
<sequence length="121" mass="12815">MKYTPEALAAAVAASTSVAGVLRHLGVKPTGGSHAHLSRRIKALGLDTSHFTGRAHNKGQTSPRRLGWAEILVTRPPGSADWRPHDLRFLCPNCHSQTATWAGANRFGSRMPLPGTGDAAA</sequence>
<dbReference type="RefSeq" id="WP_119663024.1">
    <property type="nucleotide sequence ID" value="NZ_QUAL01000419.1"/>
</dbReference>
<reference evidence="1 2" key="1">
    <citation type="submission" date="2018-09" db="EMBL/GenBank/DDBJ databases">
        <title>Isolation, diversity and antifungal activity of actinobacteria from wheat.</title>
        <authorList>
            <person name="Han C."/>
        </authorList>
    </citation>
    <scope>NUCLEOTIDE SEQUENCE [LARGE SCALE GENOMIC DNA]</scope>
    <source>
        <strain evidence="1 2">NEAU-YY265</strain>
    </source>
</reference>
<evidence type="ECO:0000313" key="2">
    <source>
        <dbReference type="Proteomes" id="UP000284057"/>
    </source>
</evidence>
<gene>
    <name evidence="1" type="ORF">DY240_28425</name>
</gene>
<name>A0A418KHU6_9ACTN</name>
<proteinExistence type="predicted"/>
<dbReference type="OrthoDB" id="2085958at2"/>